<comment type="caution">
    <text evidence="13">The sequence shown here is derived from an EMBL/GenBank/DDBJ whole genome shotgun (WGS) entry which is preliminary data.</text>
</comment>
<dbReference type="GO" id="GO:0008270">
    <property type="term" value="F:zinc ion binding"/>
    <property type="evidence" value="ECO:0007669"/>
    <property type="project" value="UniProtKB-KW"/>
</dbReference>
<dbReference type="InterPro" id="IPR019786">
    <property type="entry name" value="Zinc_finger_PHD-type_CS"/>
</dbReference>
<keyword evidence="4" id="KW-0677">Repeat</keyword>
<dbReference type="InterPro" id="IPR011011">
    <property type="entry name" value="Znf_FYVE_PHD"/>
</dbReference>
<evidence type="ECO:0000256" key="2">
    <source>
        <dbReference type="ARBA" id="ARBA00022553"/>
    </source>
</evidence>
<evidence type="ECO:0000313" key="13">
    <source>
        <dbReference type="EMBL" id="TWW71105.1"/>
    </source>
</evidence>
<feature type="compositionally biased region" description="Polar residues" evidence="10">
    <location>
        <begin position="563"/>
        <end position="574"/>
    </location>
</feature>
<keyword evidence="5 8" id="KW-0863">Zinc-finger</keyword>
<evidence type="ECO:0000256" key="9">
    <source>
        <dbReference type="SAM" id="Coils"/>
    </source>
</evidence>
<dbReference type="InterPro" id="IPR019787">
    <property type="entry name" value="Znf_PHD-finger"/>
</dbReference>
<evidence type="ECO:0000256" key="1">
    <source>
        <dbReference type="ARBA" id="ARBA00004123"/>
    </source>
</evidence>
<feature type="region of interest" description="Disordered" evidence="10">
    <location>
        <begin position="295"/>
        <end position="320"/>
    </location>
</feature>
<evidence type="ECO:0000313" key="14">
    <source>
        <dbReference type="Proteomes" id="UP000324091"/>
    </source>
</evidence>
<organism evidence="13 14">
    <name type="scientific">Takifugu flavidus</name>
    <name type="common">sansaifugu</name>
    <dbReference type="NCBI Taxonomy" id="433684"/>
    <lineage>
        <taxon>Eukaryota</taxon>
        <taxon>Metazoa</taxon>
        <taxon>Chordata</taxon>
        <taxon>Craniata</taxon>
        <taxon>Vertebrata</taxon>
        <taxon>Euteleostomi</taxon>
        <taxon>Actinopterygii</taxon>
        <taxon>Neopterygii</taxon>
        <taxon>Teleostei</taxon>
        <taxon>Neoteleostei</taxon>
        <taxon>Acanthomorphata</taxon>
        <taxon>Eupercaria</taxon>
        <taxon>Tetraodontiformes</taxon>
        <taxon>Tetradontoidea</taxon>
        <taxon>Tetraodontidae</taxon>
        <taxon>Takifugu</taxon>
    </lineage>
</organism>
<dbReference type="GO" id="GO:0005634">
    <property type="term" value="C:nucleus"/>
    <property type="evidence" value="ECO:0007669"/>
    <property type="project" value="UniProtKB-SubCell"/>
</dbReference>
<dbReference type="FunFam" id="3.30.40.10:FF:000053">
    <property type="entry name" value="protein AF-10 isoform X2"/>
    <property type="match status" value="1"/>
</dbReference>
<dbReference type="GO" id="GO:0042393">
    <property type="term" value="F:histone binding"/>
    <property type="evidence" value="ECO:0007669"/>
    <property type="project" value="UniProtKB-ARBA"/>
</dbReference>
<feature type="region of interest" description="Disordered" evidence="10">
    <location>
        <begin position="894"/>
        <end position="936"/>
    </location>
</feature>
<keyword evidence="3" id="KW-0479">Metal-binding</keyword>
<keyword evidence="6" id="KW-0862">Zinc</keyword>
<keyword evidence="2" id="KW-0597">Phosphoprotein</keyword>
<dbReference type="CDD" id="cd20901">
    <property type="entry name" value="CC_AF10"/>
    <property type="match status" value="1"/>
</dbReference>
<name>A0A5C6NVV4_9TELE</name>
<feature type="domain" description="PHD-type" evidence="11">
    <location>
        <begin position="135"/>
        <end position="198"/>
    </location>
</feature>
<feature type="coiled-coil region" evidence="9">
    <location>
        <begin position="832"/>
        <end position="866"/>
    </location>
</feature>
<sequence>MVSGERCLAADDEFSTSNMKEMIGGCCVCSDERGWAENPLVYCDGHGCNVAVHQACYGIVQVPTGPWFCRKCESQERAARVRCELCPHKDGALKRTDNGGWAHVVCALYIPEVEFANVSTMEPIVLQSVPHDRYNKTCYICEDQGRESKAATGACMTCNKHGCRQAFHVTCAQFAGLLCEEQGSDADNVKYCGYCKYHHSKLKHKERERHKPRHKKSMDMSPSLVLPNILIPDKTYNSSGSGGGVPPLPASSQKRLDDGAARFTSANFQEVSSTLSVGSSKDALTTDTGKAVVEVKNKKSSSGGHTVGQRGGRKSLTSSGKALPSAVVTMATSTSASTGPFHQGLLLTSASKIPSAVSSSDFLSFSDSSLRPGGATTFSSPPSFSSCLPKPSTEGNASEGTAPLFGSLMSAATASAVGGKLYENSHSHTTTELASHGGSTGYKRPQSSSSGPGIGGVAAGGGGEDGAKKKKKGNWRNRYGPCFTTDVKPSEASPSLSLPTSSTANTCSSTPSPSSSSSSTLPSRPGLVSNSGLVVGLSGGAGERGLGVMGVCGGIQKSPSLLRNGSLQSNSGPTATGLGVFSGTDGSSSGSGAVTMGGASSEMSQQQQATPSLATPSPFTATAPLTSTAATHVSGLSGSVFNLASSHMFGNRLNSNSAMAALIAQSEASPADQEVGDSGVGAQGFSVRASPKTTPRSPIGGLQIRYDSSGSLPGPGLLGTGGSGEMMPPAATSIEQLLERQWNEGQNFLMQQGAQGDAQRANFAVSANDSSPIGGLQIRYDSSGSLPGPGLLGTGGSGEMMPPAATSIEQLLERQWNEGQNFLMQQGAQGDVVGMLKSLHQLQEENRRLEEQIKTLTMKKERLQLLSAQLSVPFTPSTTSADVKGVADSSLPVGAQDSASCGGHSSGGSTSSLSTPPSVSQSPPQPQLNGGTMVPGTAPVGLGGVAGLMGALGTGNSMGMSGIVGALNGVIQAPTGTTSPLTTGITLPVNSAARLGLLEQQRLLLQQHQIQQLLQPSAEQQQAFYQLMQQQELQQLQSQVPSIPLSSTQLPINNLLSGAQSKGQGTITAKPFLTLQHAHTDTHAASSTQKPRLTEKAVGVAGQEKT</sequence>
<dbReference type="PROSITE" id="PS50016">
    <property type="entry name" value="ZF_PHD_2"/>
    <property type="match status" value="2"/>
</dbReference>
<evidence type="ECO:0000256" key="5">
    <source>
        <dbReference type="ARBA" id="ARBA00022771"/>
    </source>
</evidence>
<feature type="region of interest" description="Disordered" evidence="10">
    <location>
        <begin position="203"/>
        <end position="223"/>
    </location>
</feature>
<dbReference type="InterPro" id="IPR049775">
    <property type="entry name" value="AF10_ePHD"/>
</dbReference>
<dbReference type="Proteomes" id="UP000324091">
    <property type="component" value="Chromosome 17"/>
</dbReference>
<comment type="subcellular location">
    <subcellularLocation>
        <location evidence="1">Nucleus</location>
    </subcellularLocation>
</comment>
<dbReference type="SMART" id="SM00249">
    <property type="entry name" value="PHD"/>
    <property type="match status" value="2"/>
</dbReference>
<dbReference type="AlphaFoldDB" id="A0A5C6NVV4"/>
<proteinExistence type="predicted"/>
<dbReference type="CDD" id="cd15708">
    <property type="entry name" value="ePHD_AF10"/>
    <property type="match status" value="1"/>
</dbReference>
<dbReference type="GO" id="GO:0006357">
    <property type="term" value="P:regulation of transcription by RNA polymerase II"/>
    <property type="evidence" value="ECO:0007669"/>
    <property type="project" value="TreeGrafter"/>
</dbReference>
<feature type="compositionally biased region" description="Gly residues" evidence="10">
    <location>
        <begin position="452"/>
        <end position="464"/>
    </location>
</feature>
<evidence type="ECO:0000256" key="4">
    <source>
        <dbReference type="ARBA" id="ARBA00022737"/>
    </source>
</evidence>
<feature type="region of interest" description="Disordered" evidence="10">
    <location>
        <begin position="1079"/>
        <end position="1106"/>
    </location>
</feature>
<dbReference type="PANTHER" id="PTHR13793">
    <property type="entry name" value="PHD FINGER PROTEINS"/>
    <property type="match status" value="1"/>
</dbReference>
<protein>
    <submittedName>
        <fullName evidence="13">Protein AF-10 ALL1-fused gene from chromosome 10 protein</fullName>
    </submittedName>
</protein>
<feature type="region of interest" description="Disordered" evidence="10">
    <location>
        <begin position="235"/>
        <end position="255"/>
    </location>
</feature>
<feature type="compositionally biased region" description="Low complexity" evidence="10">
    <location>
        <begin position="898"/>
        <end position="922"/>
    </location>
</feature>
<accession>A0A5C6NVV4</accession>
<feature type="compositionally biased region" description="Low complexity" evidence="10">
    <location>
        <begin position="379"/>
        <end position="392"/>
    </location>
</feature>
<dbReference type="FunFam" id="3.30.40.10:FF:000042">
    <property type="entry name" value="protein AF-10 isoform X1"/>
    <property type="match status" value="1"/>
</dbReference>
<dbReference type="InterPro" id="IPR049781">
    <property type="entry name" value="AF10/AF17_PHD"/>
</dbReference>
<dbReference type="EMBL" id="RHFK02000009">
    <property type="protein sequence ID" value="TWW71105.1"/>
    <property type="molecule type" value="Genomic_DNA"/>
</dbReference>
<feature type="compositionally biased region" description="Low complexity" evidence="10">
    <location>
        <begin position="492"/>
        <end position="526"/>
    </location>
</feature>
<feature type="region of interest" description="Disordered" evidence="10">
    <location>
        <begin position="563"/>
        <end position="620"/>
    </location>
</feature>
<dbReference type="PANTHER" id="PTHR13793:SF93">
    <property type="entry name" value="PROTEIN AF-10"/>
    <property type="match status" value="1"/>
</dbReference>
<dbReference type="PROSITE" id="PS01359">
    <property type="entry name" value="ZF_PHD_1"/>
    <property type="match status" value="1"/>
</dbReference>
<dbReference type="GO" id="GO:0031491">
    <property type="term" value="F:nucleosome binding"/>
    <property type="evidence" value="ECO:0007669"/>
    <property type="project" value="TreeGrafter"/>
</dbReference>
<gene>
    <name evidence="13" type="ORF">D4764_17G0005880</name>
</gene>
<feature type="region of interest" description="Disordered" evidence="10">
    <location>
        <begin position="372"/>
        <end position="401"/>
    </location>
</feature>
<dbReference type="InterPro" id="IPR034732">
    <property type="entry name" value="EPHD"/>
</dbReference>
<feature type="region of interest" description="Disordered" evidence="10">
    <location>
        <begin position="428"/>
        <end position="526"/>
    </location>
</feature>
<feature type="compositionally biased region" description="Low complexity" evidence="10">
    <location>
        <begin position="579"/>
        <end position="592"/>
    </location>
</feature>
<keyword evidence="14" id="KW-1185">Reference proteome</keyword>
<evidence type="ECO:0000256" key="7">
    <source>
        <dbReference type="ARBA" id="ARBA00023242"/>
    </source>
</evidence>
<evidence type="ECO:0000256" key="8">
    <source>
        <dbReference type="PROSITE-ProRule" id="PRU00146"/>
    </source>
</evidence>
<feature type="region of interest" description="Disordered" evidence="10">
    <location>
        <begin position="670"/>
        <end position="722"/>
    </location>
</feature>
<feature type="domain" description="PHD-type" evidence="12">
    <location>
        <begin position="80"/>
        <end position="199"/>
    </location>
</feature>
<dbReference type="InterPro" id="IPR013083">
    <property type="entry name" value="Znf_RING/FYVE/PHD"/>
</dbReference>
<dbReference type="Pfam" id="PF13831">
    <property type="entry name" value="PHD_2"/>
    <property type="match status" value="1"/>
</dbReference>
<feature type="compositionally biased region" description="Basic residues" evidence="10">
    <location>
        <begin position="203"/>
        <end position="216"/>
    </location>
</feature>
<dbReference type="InterPro" id="IPR001965">
    <property type="entry name" value="Znf_PHD"/>
</dbReference>
<evidence type="ECO:0000259" key="11">
    <source>
        <dbReference type="PROSITE" id="PS50016"/>
    </source>
</evidence>
<evidence type="ECO:0000259" key="12">
    <source>
        <dbReference type="PROSITE" id="PS51805"/>
    </source>
</evidence>
<feature type="compositionally biased region" description="Low complexity" evidence="10">
    <location>
        <begin position="609"/>
        <end position="620"/>
    </location>
</feature>
<evidence type="ECO:0000256" key="6">
    <source>
        <dbReference type="ARBA" id="ARBA00022833"/>
    </source>
</evidence>
<dbReference type="CDD" id="cd15574">
    <property type="entry name" value="PHD_AF10_AF17"/>
    <property type="match status" value="1"/>
</dbReference>
<dbReference type="SUPFAM" id="SSF57903">
    <property type="entry name" value="FYVE/PHD zinc finger"/>
    <property type="match status" value="1"/>
</dbReference>
<keyword evidence="9" id="KW-0175">Coiled coil</keyword>
<dbReference type="PROSITE" id="PS51805">
    <property type="entry name" value="EPHD"/>
    <property type="match status" value="1"/>
</dbReference>
<dbReference type="Pfam" id="PF13832">
    <property type="entry name" value="zf-HC5HC2H_2"/>
    <property type="match status" value="1"/>
</dbReference>
<dbReference type="InterPro" id="IPR049773">
    <property type="entry name" value="AF10-like_CC"/>
</dbReference>
<feature type="domain" description="PHD-type" evidence="11">
    <location>
        <begin position="23"/>
        <end position="75"/>
    </location>
</feature>
<dbReference type="Gene3D" id="3.30.40.10">
    <property type="entry name" value="Zinc/RING finger domain, C3HC4 (zinc finger)"/>
    <property type="match status" value="2"/>
</dbReference>
<keyword evidence="7" id="KW-0539">Nucleus</keyword>
<evidence type="ECO:0000256" key="3">
    <source>
        <dbReference type="ARBA" id="ARBA00022723"/>
    </source>
</evidence>
<dbReference type="InterPro" id="IPR050701">
    <property type="entry name" value="Histone_Mod_Regulator"/>
</dbReference>
<evidence type="ECO:0000256" key="10">
    <source>
        <dbReference type="SAM" id="MobiDB-lite"/>
    </source>
</evidence>
<reference evidence="13 14" key="1">
    <citation type="submission" date="2019-04" db="EMBL/GenBank/DDBJ databases">
        <title>Chromosome genome assembly for Takifugu flavidus.</title>
        <authorList>
            <person name="Xiao S."/>
        </authorList>
    </citation>
    <scope>NUCLEOTIDE SEQUENCE [LARGE SCALE GENOMIC DNA]</scope>
    <source>
        <strain evidence="13">HTHZ2018</strain>
        <tissue evidence="13">Muscle</tissue>
    </source>
</reference>